<organism evidence="4 5">
    <name type="scientific">Rhodococcus opacus</name>
    <name type="common">Nocardia opaca</name>
    <dbReference type="NCBI Taxonomy" id="37919"/>
    <lineage>
        <taxon>Bacteria</taxon>
        <taxon>Bacillati</taxon>
        <taxon>Actinomycetota</taxon>
        <taxon>Actinomycetes</taxon>
        <taxon>Mycobacteriales</taxon>
        <taxon>Nocardiaceae</taxon>
        <taxon>Rhodococcus</taxon>
    </lineage>
</organism>
<accession>A0A1B1KHX9</accession>
<protein>
    <submittedName>
        <fullName evidence="4">Acyl-CoA dehydrogenase, C-terminal domain protein</fullName>
    </submittedName>
</protein>
<name>A0A1B1KHX9_RHOOP</name>
<dbReference type="GO" id="GO:0033539">
    <property type="term" value="P:fatty acid beta-oxidation using acyl-CoA dehydrogenase"/>
    <property type="evidence" value="ECO:0007669"/>
    <property type="project" value="TreeGrafter"/>
</dbReference>
<dbReference type="PANTHER" id="PTHR48083">
    <property type="entry name" value="MEDIUM-CHAIN SPECIFIC ACYL-COA DEHYDROGENASE, MITOCHONDRIAL-RELATED"/>
    <property type="match status" value="1"/>
</dbReference>
<dbReference type="GO" id="GO:0005737">
    <property type="term" value="C:cytoplasm"/>
    <property type="evidence" value="ECO:0007669"/>
    <property type="project" value="TreeGrafter"/>
</dbReference>
<evidence type="ECO:0000313" key="5">
    <source>
        <dbReference type="Proteomes" id="UP000186108"/>
    </source>
</evidence>
<proteinExistence type="predicted"/>
<evidence type="ECO:0000256" key="1">
    <source>
        <dbReference type="ARBA" id="ARBA00022630"/>
    </source>
</evidence>
<dbReference type="GO" id="GO:0003995">
    <property type="term" value="F:acyl-CoA dehydrogenase activity"/>
    <property type="evidence" value="ECO:0007669"/>
    <property type="project" value="TreeGrafter"/>
</dbReference>
<keyword evidence="4" id="KW-0614">Plasmid</keyword>
<sequence>MSTTILTDEAAQLAATVADVVTTWALPVAGGLVSEAEHFHDQWKVAEELGWTTILEDVDCTSFEALAEAADLIDAAAAVTRALAHAGAALPVRQTLVARALASEPIATGPIVVSAHSFGVWDPIATAFVGADGTTEDRAAQGSVDRDVAARPLHRTEPPEALGDRPDGVLAQFLLVQEIAGAARGAIEQARAYVSSRVQFGRPLIKLPAVAQELGRLTIAQRQLDEAIAEFARRLHTAAPDRIRFAATVARALACDVASDVATQAHQLHGALGLTADATLRQRTLLLWADRDEGLHQRSWGVDTLPNREVDLWTLSEPEHTHRL</sequence>
<dbReference type="InterPro" id="IPR050741">
    <property type="entry name" value="Acyl-CoA_dehydrogenase"/>
</dbReference>
<evidence type="ECO:0000259" key="3">
    <source>
        <dbReference type="Pfam" id="PF00441"/>
    </source>
</evidence>
<dbReference type="SUPFAM" id="SSF47203">
    <property type="entry name" value="Acyl-CoA dehydrogenase C-terminal domain-like"/>
    <property type="match status" value="1"/>
</dbReference>
<geneLocation type="plasmid" evidence="5">
    <name>pr1cp1</name>
</geneLocation>
<dbReference type="InterPro" id="IPR009075">
    <property type="entry name" value="AcylCo_DH/oxidase_C"/>
</dbReference>
<keyword evidence="2" id="KW-0560">Oxidoreductase</keyword>
<evidence type="ECO:0000313" key="4">
    <source>
        <dbReference type="EMBL" id="ANS32207.1"/>
    </source>
</evidence>
<dbReference type="Pfam" id="PF00441">
    <property type="entry name" value="Acyl-CoA_dh_1"/>
    <property type="match status" value="1"/>
</dbReference>
<dbReference type="Proteomes" id="UP000186108">
    <property type="component" value="Plasmid pR1CP1"/>
</dbReference>
<dbReference type="InterPro" id="IPR036250">
    <property type="entry name" value="AcylCo_DH-like_C"/>
</dbReference>
<gene>
    <name evidence="4" type="ORF">R1CP_38040</name>
</gene>
<dbReference type="EMBL" id="CP009112">
    <property type="protein sequence ID" value="ANS32207.1"/>
    <property type="molecule type" value="Genomic_DNA"/>
</dbReference>
<keyword evidence="1" id="KW-0285">Flavoprotein</keyword>
<dbReference type="PANTHER" id="PTHR48083:SF2">
    <property type="entry name" value="MEDIUM-CHAIN SPECIFIC ACYL-COA DEHYDROGENASE, MITOCHONDRIAL"/>
    <property type="match status" value="1"/>
</dbReference>
<dbReference type="Gene3D" id="1.20.140.10">
    <property type="entry name" value="Butyryl-CoA Dehydrogenase, subunit A, domain 3"/>
    <property type="match status" value="1"/>
</dbReference>
<feature type="domain" description="Acyl-CoA dehydrogenase/oxidase C-terminal" evidence="3">
    <location>
        <begin position="178"/>
        <end position="280"/>
    </location>
</feature>
<dbReference type="AlphaFoldDB" id="A0A1B1KHX9"/>
<dbReference type="RefSeq" id="WP_065493648.1">
    <property type="nucleotide sequence ID" value="NZ_CP009112.1"/>
</dbReference>
<evidence type="ECO:0000256" key="2">
    <source>
        <dbReference type="ARBA" id="ARBA00023002"/>
    </source>
</evidence>
<reference evidence="4 5" key="1">
    <citation type="submission" date="2014-07" db="EMBL/GenBank/DDBJ databases">
        <authorList>
            <person name="Zhang J.E."/>
            <person name="Yang H."/>
            <person name="Guo J."/>
            <person name="Deng Z."/>
            <person name="Luo H."/>
            <person name="Luo M."/>
            <person name="Zhao B."/>
        </authorList>
    </citation>
    <scope>NUCLEOTIDE SEQUENCE [LARGE SCALE GENOMIC DNA]</scope>
    <source>
        <strain evidence="4 5">1CP</strain>
        <plasmid evidence="5">Plasmid pr1cp1</plasmid>
    </source>
</reference>